<name>A0A2J7QB05_9NEOP</name>
<keyword evidence="1" id="KW-1133">Transmembrane helix</keyword>
<dbReference type="GO" id="GO:0005261">
    <property type="term" value="F:monoatomic cation channel activity"/>
    <property type="evidence" value="ECO:0007669"/>
    <property type="project" value="TreeGrafter"/>
</dbReference>
<dbReference type="InParanoid" id="A0A2J7QB05"/>
<gene>
    <name evidence="3" type="ORF">B7P43_G12369</name>
</gene>
<reference evidence="3 4" key="1">
    <citation type="submission" date="2017-12" db="EMBL/GenBank/DDBJ databases">
        <title>Hemimetabolous genomes reveal molecular basis of termite eusociality.</title>
        <authorList>
            <person name="Harrison M.C."/>
            <person name="Jongepier E."/>
            <person name="Robertson H.M."/>
            <person name="Arning N."/>
            <person name="Bitard-Feildel T."/>
            <person name="Chao H."/>
            <person name="Childers C.P."/>
            <person name="Dinh H."/>
            <person name="Doddapaneni H."/>
            <person name="Dugan S."/>
            <person name="Gowin J."/>
            <person name="Greiner C."/>
            <person name="Han Y."/>
            <person name="Hu H."/>
            <person name="Hughes D.S.T."/>
            <person name="Huylmans A.-K."/>
            <person name="Kemena C."/>
            <person name="Kremer L.P.M."/>
            <person name="Lee S.L."/>
            <person name="Lopez-Ezquerra A."/>
            <person name="Mallet L."/>
            <person name="Monroy-Kuhn J.M."/>
            <person name="Moser A."/>
            <person name="Murali S.C."/>
            <person name="Muzny D.M."/>
            <person name="Otani S."/>
            <person name="Piulachs M.-D."/>
            <person name="Poelchau M."/>
            <person name="Qu J."/>
            <person name="Schaub F."/>
            <person name="Wada-Katsumata A."/>
            <person name="Worley K.C."/>
            <person name="Xie Q."/>
            <person name="Ylla G."/>
            <person name="Poulsen M."/>
            <person name="Gibbs R.A."/>
            <person name="Schal C."/>
            <person name="Richards S."/>
            <person name="Belles X."/>
            <person name="Korb J."/>
            <person name="Bornberg-Bauer E."/>
        </authorList>
    </citation>
    <scope>NUCLEOTIDE SEQUENCE [LARGE SCALE GENOMIC DNA]</scope>
    <source>
        <tissue evidence="3">Whole body</tissue>
    </source>
</reference>
<evidence type="ECO:0000256" key="1">
    <source>
        <dbReference type="SAM" id="Phobius"/>
    </source>
</evidence>
<feature type="transmembrane region" description="Helical" evidence="1">
    <location>
        <begin position="28"/>
        <end position="51"/>
    </location>
</feature>
<feature type="domain" description="TRPM tetramerisation" evidence="2">
    <location>
        <begin position="155"/>
        <end position="209"/>
    </location>
</feature>
<dbReference type="PANTHER" id="PTHR13800:SF1">
    <property type="entry name" value="TRANSIENT RECEPTOR POTENTIAL CATION CHANNEL TRPM"/>
    <property type="match status" value="1"/>
</dbReference>
<dbReference type="InterPro" id="IPR050927">
    <property type="entry name" value="TRPM"/>
</dbReference>
<dbReference type="OrthoDB" id="301415at2759"/>
<dbReference type="GO" id="GO:0030001">
    <property type="term" value="P:metal ion transport"/>
    <property type="evidence" value="ECO:0007669"/>
    <property type="project" value="TreeGrafter"/>
</dbReference>
<dbReference type="Gene3D" id="1.20.5.1010">
    <property type="entry name" value="TRPM, tetramerisation domain"/>
    <property type="match status" value="1"/>
</dbReference>
<dbReference type="GO" id="GO:0005886">
    <property type="term" value="C:plasma membrane"/>
    <property type="evidence" value="ECO:0007669"/>
    <property type="project" value="TreeGrafter"/>
</dbReference>
<evidence type="ECO:0000259" key="2">
    <source>
        <dbReference type="Pfam" id="PF16519"/>
    </source>
</evidence>
<organism evidence="3 4">
    <name type="scientific">Cryptotermes secundus</name>
    <dbReference type="NCBI Taxonomy" id="105785"/>
    <lineage>
        <taxon>Eukaryota</taxon>
        <taxon>Metazoa</taxon>
        <taxon>Ecdysozoa</taxon>
        <taxon>Arthropoda</taxon>
        <taxon>Hexapoda</taxon>
        <taxon>Insecta</taxon>
        <taxon>Pterygota</taxon>
        <taxon>Neoptera</taxon>
        <taxon>Polyneoptera</taxon>
        <taxon>Dictyoptera</taxon>
        <taxon>Blattodea</taxon>
        <taxon>Blattoidea</taxon>
        <taxon>Termitoidae</taxon>
        <taxon>Kalotermitidae</taxon>
        <taxon>Cryptotermitinae</taxon>
        <taxon>Cryptotermes</taxon>
    </lineage>
</organism>
<comment type="caution">
    <text evidence="3">The sequence shown here is derived from an EMBL/GenBank/DDBJ whole genome shotgun (WGS) entry which is preliminary data.</text>
</comment>
<dbReference type="PANTHER" id="PTHR13800">
    <property type="entry name" value="TRANSIENT RECEPTOR POTENTIAL CATION CHANNEL, SUBFAMILY M, MEMBER 6"/>
    <property type="match status" value="1"/>
</dbReference>
<sequence length="220" mass="25434">MLFGEIPEESVSPVCGDDPHMKKCEAGVWVVVTEIGVFLLVASILLVNLIIANFNNIFNEIRAISHQVWMFQRFAVIKEYKQTPVLPAPLIVLCHIYLFLKYCYCKVRGIRELHDNALKLFLDCDGLERLRDFEEECMEGYFQKQERKFIFPNDECVRNIAKRVEKIYQKVEDIKQKESNPTLAIQGAKFRIRKLEDLANKTLSNLAVINQGMATNVHVP</sequence>
<dbReference type="EMBL" id="NEVH01016304">
    <property type="protein sequence ID" value="PNF25763.1"/>
    <property type="molecule type" value="Genomic_DNA"/>
</dbReference>
<keyword evidence="4" id="KW-1185">Reference proteome</keyword>
<proteinExistence type="predicted"/>
<accession>A0A2J7QB05</accession>
<evidence type="ECO:0000313" key="4">
    <source>
        <dbReference type="Proteomes" id="UP000235965"/>
    </source>
</evidence>
<evidence type="ECO:0000313" key="3">
    <source>
        <dbReference type="EMBL" id="PNF25763.1"/>
    </source>
</evidence>
<dbReference type="InterPro" id="IPR032415">
    <property type="entry name" value="TRPM_tetra"/>
</dbReference>
<keyword evidence="1" id="KW-0812">Transmembrane</keyword>
<dbReference type="InterPro" id="IPR037162">
    <property type="entry name" value="TRPM_tetra_sf"/>
</dbReference>
<dbReference type="Proteomes" id="UP000235965">
    <property type="component" value="Unassembled WGS sequence"/>
</dbReference>
<dbReference type="Pfam" id="PF16519">
    <property type="entry name" value="TRPM_tetra"/>
    <property type="match status" value="1"/>
</dbReference>
<protein>
    <recommendedName>
        <fullName evidence="2">TRPM tetramerisation domain-containing protein</fullName>
    </recommendedName>
</protein>
<dbReference type="GO" id="GO:0051262">
    <property type="term" value="P:protein tetramerization"/>
    <property type="evidence" value="ECO:0007669"/>
    <property type="project" value="InterPro"/>
</dbReference>
<dbReference type="STRING" id="105785.A0A2J7QB05"/>
<dbReference type="AlphaFoldDB" id="A0A2J7QB05"/>
<keyword evidence="1" id="KW-0472">Membrane</keyword>